<evidence type="ECO:0008006" key="4">
    <source>
        <dbReference type="Google" id="ProtNLM"/>
    </source>
</evidence>
<evidence type="ECO:0000256" key="1">
    <source>
        <dbReference type="SAM" id="SignalP"/>
    </source>
</evidence>
<sequence>MRATFLGAAALTALATLVLSACTNAVKPPFDEGVCYYVVPDPEGEDGLRYNVVGRDLPQLETCFAELEKMRVGFLRLGGNRREIMGAYNGQFIFIDATGISVSRTLDGGRFFSMARTGDGRLAVPGAIVRDETGAPIAVAAPPDDAPTTP</sequence>
<feature type="chain" id="PRO_5046601820" description="Lipoprotein" evidence="1">
    <location>
        <begin position="22"/>
        <end position="150"/>
    </location>
</feature>
<gene>
    <name evidence="2" type="ORF">JIP62_04840</name>
</gene>
<dbReference type="PROSITE" id="PS51257">
    <property type="entry name" value="PROKAR_LIPOPROTEIN"/>
    <property type="match status" value="1"/>
</dbReference>
<keyword evidence="3" id="KW-1185">Reference proteome</keyword>
<name>A0ABX7BS16_9CAUL</name>
<protein>
    <recommendedName>
        <fullName evidence="4">Lipoprotein</fullName>
    </recommendedName>
</protein>
<keyword evidence="1" id="KW-0732">Signal</keyword>
<accession>A0ABX7BS16</accession>
<evidence type="ECO:0000313" key="2">
    <source>
        <dbReference type="EMBL" id="QQQ20016.1"/>
    </source>
</evidence>
<feature type="signal peptide" evidence="1">
    <location>
        <begin position="1"/>
        <end position="21"/>
    </location>
</feature>
<evidence type="ECO:0000313" key="3">
    <source>
        <dbReference type="Proteomes" id="UP000595448"/>
    </source>
</evidence>
<proteinExistence type="predicted"/>
<dbReference type="Proteomes" id="UP000595448">
    <property type="component" value="Chromosome"/>
</dbReference>
<dbReference type="EMBL" id="CP067977">
    <property type="protein sequence ID" value="QQQ20016.1"/>
    <property type="molecule type" value="Genomic_DNA"/>
</dbReference>
<organism evidence="2 3">
    <name type="scientific">Brevundimonas vitisensis</name>
    <dbReference type="NCBI Taxonomy" id="2800818"/>
    <lineage>
        <taxon>Bacteria</taxon>
        <taxon>Pseudomonadati</taxon>
        <taxon>Pseudomonadota</taxon>
        <taxon>Alphaproteobacteria</taxon>
        <taxon>Caulobacterales</taxon>
        <taxon>Caulobacteraceae</taxon>
        <taxon>Brevundimonas</taxon>
    </lineage>
</organism>
<reference evidence="2 3" key="1">
    <citation type="submission" date="2021-01" db="EMBL/GenBank/DDBJ databases">
        <title>Brevundimonas vitis sp. nov., an bacterium isolated from grape (Vitis vinifera).</title>
        <authorList>
            <person name="Jiang L."/>
            <person name="Lee J."/>
        </authorList>
    </citation>
    <scope>NUCLEOTIDE SEQUENCE [LARGE SCALE GENOMIC DNA]</scope>
    <source>
        <strain evidence="2 3">GRTSA-9</strain>
    </source>
</reference>